<dbReference type="EMBL" id="MLJW01002628">
    <property type="protein sequence ID" value="OIQ74085.1"/>
    <property type="molecule type" value="Genomic_DNA"/>
</dbReference>
<evidence type="ECO:0000256" key="2">
    <source>
        <dbReference type="ARBA" id="ARBA00022801"/>
    </source>
</evidence>
<dbReference type="EC" id="3.6.1.-" evidence="5"/>
<dbReference type="GO" id="GO:0016787">
    <property type="term" value="F:hydrolase activity"/>
    <property type="evidence" value="ECO:0007669"/>
    <property type="project" value="UniProtKB-KW"/>
</dbReference>
<dbReference type="Pfam" id="PF00293">
    <property type="entry name" value="NUDIX"/>
    <property type="match status" value="1"/>
</dbReference>
<dbReference type="PROSITE" id="PS51462">
    <property type="entry name" value="NUDIX"/>
    <property type="match status" value="1"/>
</dbReference>
<dbReference type="InterPro" id="IPR000086">
    <property type="entry name" value="NUDIX_hydrolase_dom"/>
</dbReference>
<dbReference type="AlphaFoldDB" id="A0A1J5QDQ7"/>
<evidence type="ECO:0000313" key="5">
    <source>
        <dbReference type="EMBL" id="OIQ74085.1"/>
    </source>
</evidence>
<name>A0A1J5QDQ7_9ZZZZ</name>
<dbReference type="PANTHER" id="PTHR43222">
    <property type="entry name" value="NUDIX HYDROLASE 23"/>
    <property type="match status" value="1"/>
</dbReference>
<sequence>MPRLSAVGISGIHAGEDVNSHDAESPPACWNSRTAAQLAAYRRLFPGERDRIAPLLHALARGDDVASRLTESGHVTASGIVVRCGRLLTVRHPQLRRWIQPGGHLDAGELPQQAALRETTEETGAAARLHRWHEAHRCPIDIDVHPIPANPARGEAAHWHYDLRYLLVCRRWPAIAAELPTRWAVPAQLDDPGLEALMHKLRALHLDEAAT</sequence>
<accession>A0A1J5QDQ7</accession>
<reference evidence="5" key="1">
    <citation type="submission" date="2016-10" db="EMBL/GenBank/DDBJ databases">
        <title>Sequence of Gallionella enrichment culture.</title>
        <authorList>
            <person name="Poehlein A."/>
            <person name="Muehling M."/>
            <person name="Daniel R."/>
        </authorList>
    </citation>
    <scope>NUCLEOTIDE SEQUENCE</scope>
</reference>
<comment type="cofactor">
    <cofactor evidence="1">
        <name>Mg(2+)</name>
        <dbReference type="ChEBI" id="CHEBI:18420"/>
    </cofactor>
</comment>
<evidence type="ECO:0000259" key="4">
    <source>
        <dbReference type="PROSITE" id="PS51462"/>
    </source>
</evidence>
<dbReference type="PRINTS" id="PR00502">
    <property type="entry name" value="NUDIXFAMILY"/>
</dbReference>
<keyword evidence="3" id="KW-0460">Magnesium</keyword>
<feature type="domain" description="Nudix hydrolase" evidence="4">
    <location>
        <begin position="72"/>
        <end position="211"/>
    </location>
</feature>
<dbReference type="PANTHER" id="PTHR43222:SF2">
    <property type="entry name" value="NUDIX HYDROLASE 23, CHLOROPLASTIC"/>
    <property type="match status" value="1"/>
</dbReference>
<gene>
    <name evidence="5" type="primary">folQ</name>
    <name evidence="5" type="ORF">GALL_442700</name>
</gene>
<protein>
    <submittedName>
        <fullName evidence="5">Putative DHNTP pyrophosphohydrolase</fullName>
        <ecNumber evidence="5">3.6.1.-</ecNumber>
    </submittedName>
</protein>
<dbReference type="SUPFAM" id="SSF55811">
    <property type="entry name" value="Nudix"/>
    <property type="match status" value="1"/>
</dbReference>
<dbReference type="CDD" id="cd03674">
    <property type="entry name" value="NUDIX_Hydrolase"/>
    <property type="match status" value="1"/>
</dbReference>
<proteinExistence type="predicted"/>
<evidence type="ECO:0000256" key="3">
    <source>
        <dbReference type="ARBA" id="ARBA00022842"/>
    </source>
</evidence>
<dbReference type="PROSITE" id="PS00893">
    <property type="entry name" value="NUDIX_BOX"/>
    <property type="match status" value="1"/>
</dbReference>
<dbReference type="InterPro" id="IPR020084">
    <property type="entry name" value="NUDIX_hydrolase_CS"/>
</dbReference>
<organism evidence="5">
    <name type="scientific">mine drainage metagenome</name>
    <dbReference type="NCBI Taxonomy" id="410659"/>
    <lineage>
        <taxon>unclassified sequences</taxon>
        <taxon>metagenomes</taxon>
        <taxon>ecological metagenomes</taxon>
    </lineage>
</organism>
<keyword evidence="2 5" id="KW-0378">Hydrolase</keyword>
<dbReference type="InterPro" id="IPR015797">
    <property type="entry name" value="NUDIX_hydrolase-like_dom_sf"/>
</dbReference>
<evidence type="ECO:0000256" key="1">
    <source>
        <dbReference type="ARBA" id="ARBA00001946"/>
    </source>
</evidence>
<comment type="caution">
    <text evidence="5">The sequence shown here is derived from an EMBL/GenBank/DDBJ whole genome shotgun (WGS) entry which is preliminary data.</text>
</comment>
<dbReference type="Gene3D" id="3.90.79.10">
    <property type="entry name" value="Nucleoside Triphosphate Pyrophosphohydrolase"/>
    <property type="match status" value="1"/>
</dbReference>
<dbReference type="InterPro" id="IPR020476">
    <property type="entry name" value="Nudix_hydrolase"/>
</dbReference>